<dbReference type="InterPro" id="IPR007396">
    <property type="entry name" value="TR_PAI2-type"/>
</dbReference>
<dbReference type="PANTHER" id="PTHR35802">
    <property type="entry name" value="PROTEASE SYNTHASE AND SPORULATION PROTEIN PAI 2"/>
    <property type="match status" value="1"/>
</dbReference>
<comment type="caution">
    <text evidence="1">The sequence shown here is derived from an EMBL/GenBank/DDBJ whole genome shotgun (WGS) entry which is preliminary data.</text>
</comment>
<dbReference type="PANTHER" id="PTHR35802:SF1">
    <property type="entry name" value="PROTEASE SYNTHASE AND SPORULATION PROTEIN PAI 2"/>
    <property type="match status" value="1"/>
</dbReference>
<dbReference type="EMBL" id="BOOA01000014">
    <property type="protein sequence ID" value="GIH23904.1"/>
    <property type="molecule type" value="Genomic_DNA"/>
</dbReference>
<evidence type="ECO:0000313" key="1">
    <source>
        <dbReference type="EMBL" id="GIH23904.1"/>
    </source>
</evidence>
<sequence length="241" mass="26463">MSAVSTDAWVPAYAWITGADDNRLRGFAHSFTVWCMLIHPWDAASDEESLAFVRENSFGQLIASGRGRDVPVVVPTQFLLVDERRVVLHLARPNPVWEAIEENPNVVLSVAGDWAYVRGSWKVLPGEGEPGAGIPTTYYAAVQLVCQARVVADDAGKAEILRQQIAALDEGLVDPDEHVRRFRGIRGLELTVREIKGKFKYGGNVDAEHRAYVAERLVERDGPGDAAALGHLRRRSAGLPS</sequence>
<dbReference type="AlphaFoldDB" id="A0A919Q9Y5"/>
<dbReference type="Gene3D" id="2.30.110.10">
    <property type="entry name" value="Electron Transport, Fmn-binding Protein, Chain A"/>
    <property type="match status" value="1"/>
</dbReference>
<reference evidence="1" key="1">
    <citation type="submission" date="2021-01" db="EMBL/GenBank/DDBJ databases">
        <title>Whole genome shotgun sequence of Acrocarpospora phusangensis NBRC 108782.</title>
        <authorList>
            <person name="Komaki H."/>
            <person name="Tamura T."/>
        </authorList>
    </citation>
    <scope>NUCLEOTIDE SEQUENCE</scope>
    <source>
        <strain evidence="1">NBRC 108782</strain>
    </source>
</reference>
<name>A0A919Q9Y5_9ACTN</name>
<keyword evidence="2" id="KW-1185">Reference proteome</keyword>
<accession>A0A919Q9Y5</accession>
<gene>
    <name evidence="1" type="primary">paiB</name>
    <name evidence="1" type="ORF">Aph01nite_22140</name>
</gene>
<proteinExistence type="predicted"/>
<dbReference type="SUPFAM" id="SSF50475">
    <property type="entry name" value="FMN-binding split barrel"/>
    <property type="match status" value="1"/>
</dbReference>
<evidence type="ECO:0000313" key="2">
    <source>
        <dbReference type="Proteomes" id="UP000640052"/>
    </source>
</evidence>
<organism evidence="1 2">
    <name type="scientific">Acrocarpospora phusangensis</name>
    <dbReference type="NCBI Taxonomy" id="1070424"/>
    <lineage>
        <taxon>Bacteria</taxon>
        <taxon>Bacillati</taxon>
        <taxon>Actinomycetota</taxon>
        <taxon>Actinomycetes</taxon>
        <taxon>Streptosporangiales</taxon>
        <taxon>Streptosporangiaceae</taxon>
        <taxon>Acrocarpospora</taxon>
    </lineage>
</organism>
<protein>
    <submittedName>
        <fullName evidence="1">Transcriptional regulator</fullName>
    </submittedName>
</protein>
<dbReference type="InterPro" id="IPR012349">
    <property type="entry name" value="Split_barrel_FMN-bd"/>
</dbReference>
<dbReference type="Proteomes" id="UP000640052">
    <property type="component" value="Unassembled WGS sequence"/>
</dbReference>
<dbReference type="Pfam" id="PF04299">
    <property type="entry name" value="FMN_bind_2"/>
    <property type="match status" value="1"/>
</dbReference>